<evidence type="ECO:0000313" key="1">
    <source>
        <dbReference type="EMBL" id="NUQ88101.1"/>
    </source>
</evidence>
<evidence type="ECO:0008006" key="3">
    <source>
        <dbReference type="Google" id="ProtNLM"/>
    </source>
</evidence>
<organism evidence="1 2">
    <name type="scientific">Glycomyces artemisiae</name>
    <dbReference type="NCBI Taxonomy" id="1076443"/>
    <lineage>
        <taxon>Bacteria</taxon>
        <taxon>Bacillati</taxon>
        <taxon>Actinomycetota</taxon>
        <taxon>Actinomycetes</taxon>
        <taxon>Glycomycetales</taxon>
        <taxon>Glycomycetaceae</taxon>
        <taxon>Glycomyces</taxon>
    </lineage>
</organism>
<comment type="caution">
    <text evidence="1">The sequence shown here is derived from an EMBL/GenBank/DDBJ whole genome shotgun (WGS) entry which is preliminary data.</text>
</comment>
<dbReference type="Proteomes" id="UP000574690">
    <property type="component" value="Unassembled WGS sequence"/>
</dbReference>
<proteinExistence type="predicted"/>
<dbReference type="EMBL" id="JABFXE010000276">
    <property type="protein sequence ID" value="NUQ88101.1"/>
    <property type="molecule type" value="Genomic_DNA"/>
</dbReference>
<sequence>MDYLGMNPNRASAGGDEVMTLAESYGSLRGDLMGTLEGAIAAAGEPEVLGGYEDFGEKWSTDLAKTAAHGESVGGSAKITVTDGVDTDDLNYGNFLIDPPDPTPPTIQP</sequence>
<protein>
    <recommendedName>
        <fullName evidence="3">Excreted virulence factor EspC (Type VII ESX diderm)</fullName>
    </recommendedName>
</protein>
<dbReference type="AlphaFoldDB" id="A0A850C621"/>
<evidence type="ECO:0000313" key="2">
    <source>
        <dbReference type="Proteomes" id="UP000574690"/>
    </source>
</evidence>
<accession>A0A850C621</accession>
<reference evidence="1 2" key="1">
    <citation type="submission" date="2020-05" db="EMBL/GenBank/DDBJ databases">
        <title>DNA-SIP metagenomic assembled genomes.</title>
        <authorList>
            <person name="Yu J."/>
        </authorList>
    </citation>
    <scope>NUCLEOTIDE SEQUENCE [LARGE SCALE GENOMIC DNA]</scope>
    <source>
        <strain evidence="1">Bin5.27</strain>
    </source>
</reference>
<name>A0A850C621_9ACTN</name>
<gene>
    <name evidence="1" type="ORF">HOQ43_06515</name>
</gene>